<dbReference type="RefSeq" id="WP_020039399.1">
    <property type="nucleotide sequence ID" value="NZ_KE557282.1"/>
</dbReference>
<keyword evidence="3" id="KW-1185">Reference proteome</keyword>
<dbReference type="GO" id="GO:0047121">
    <property type="term" value="F:isoquinoline 1-oxidoreductase activity"/>
    <property type="evidence" value="ECO:0007669"/>
    <property type="project" value="UniProtKB-EC"/>
</dbReference>
<dbReference type="InterPro" id="IPR006311">
    <property type="entry name" value="TAT_signal"/>
</dbReference>
<dbReference type="InterPro" id="IPR036856">
    <property type="entry name" value="Ald_Oxase/Xan_DH_a/b_sf"/>
</dbReference>
<dbReference type="Pfam" id="PF20256">
    <property type="entry name" value="MoCoBD_2"/>
    <property type="match status" value="2"/>
</dbReference>
<dbReference type="PIRSF" id="PIRSF036389">
    <property type="entry name" value="IOR_B"/>
    <property type="match status" value="1"/>
</dbReference>
<dbReference type="InterPro" id="IPR037165">
    <property type="entry name" value="AldOxase/xan_DH_Mopterin-bd_sf"/>
</dbReference>
<dbReference type="InterPro" id="IPR012368">
    <property type="entry name" value="OxRdtase_Mopterin-bd_su_IorB"/>
</dbReference>
<dbReference type="SUPFAM" id="SSF54665">
    <property type="entry name" value="CO dehydrogenase molybdoprotein N-domain-like"/>
    <property type="match status" value="1"/>
</dbReference>
<sequence length="731" mass="77820">MTLMQKLSRTPVNVSRRGFLRGAGALVLSTTLPVRPGRAQQDGEAASGPAVPAFLELHDDGTAKLLSPFIEGGQGIYTTFAQTVGEELDLAPENFSVEIAPAGPPYDVMGGFRLTGGSASTRTSYNLMRQLGASARAMLIEAAARDWDVPASELTTEPGVVLHPATGRSAPYGMLAKAAMDLPVPADVPLRDPADFRWIRTPVPRIDVRDKSTGQAKYSIDFEVEGMLLAAVRHAPRLGLAPASVSNQAEIEAMRGVDSVHLLDGAVAVVAEKYWQAVRAVQEAQIEWTEGEAQYPMPADFSSDAFRETLAATQGDLAEVESTGDAEAALQSAETVIEATYDAPFLVHGQIEPPSATARFNEDGTLDVWTTCQAPEMYQGTAAQVAGLERDQVNIHSQMLGGFFGRHFLYATANPFPQAIQLAKAVGRPVKLIWTREEDFLRDAPRPLGLARFRGAVGPDGPVALSAEVVGEGPTGRWYDAPAGQDASATEGISGKSYAIPNTLIGQVFHPNPAVIGYWRAVGHSMHDFMYEGFLDEMAEAAQQDPFEMRRALLSGNERLSTLLEAVGTLSGGWQPGPYAAEDGSQRARGVAMASPFGSEAAAISEVSVDGGEVHVHRVWVAIDPGQIVNPAIVEAQVQSAVALGVSQTLVEELTYENGEPTARNFDRYSILRPDQMPEVQVEIVESGAPMGGVGEPGLPAVGPSIVNAVARLTGQRVRSLPLSRHDFGGA</sequence>
<dbReference type="InterPro" id="IPR000674">
    <property type="entry name" value="Ald_Oxase/Xan_DH_a/b"/>
</dbReference>
<evidence type="ECO:0000313" key="3">
    <source>
        <dbReference type="Proteomes" id="UP000015347"/>
    </source>
</evidence>
<dbReference type="AlphaFoldDB" id="S9REY9"/>
<dbReference type="EMBL" id="APVH01000046">
    <property type="protein sequence ID" value="EPX76685.1"/>
    <property type="molecule type" value="Genomic_DNA"/>
</dbReference>
<organism evidence="2 3">
    <name type="scientific">Salipiger mucosus DSM 16094</name>
    <dbReference type="NCBI Taxonomy" id="1123237"/>
    <lineage>
        <taxon>Bacteria</taxon>
        <taxon>Pseudomonadati</taxon>
        <taxon>Pseudomonadota</taxon>
        <taxon>Alphaproteobacteria</taxon>
        <taxon>Rhodobacterales</taxon>
        <taxon>Roseobacteraceae</taxon>
        <taxon>Salipiger</taxon>
    </lineage>
</organism>
<evidence type="ECO:0000313" key="2">
    <source>
        <dbReference type="EMBL" id="EPX76685.1"/>
    </source>
</evidence>
<dbReference type="Gene3D" id="3.90.1170.50">
    <property type="entry name" value="Aldehyde oxidase/xanthine dehydrogenase, a/b hammerhead"/>
    <property type="match status" value="1"/>
</dbReference>
<protein>
    <submittedName>
        <fullName evidence="2">Isoquinoline 1-oxidoreductase beta subunit</fullName>
        <ecNumber evidence="2">1.3.99.16</ecNumber>
    </submittedName>
</protein>
<dbReference type="eggNOG" id="COG1529">
    <property type="taxonomic scope" value="Bacteria"/>
</dbReference>
<dbReference type="SUPFAM" id="SSF56003">
    <property type="entry name" value="Molybdenum cofactor-binding domain"/>
    <property type="match status" value="2"/>
</dbReference>
<dbReference type="STRING" id="1123237.Salmuc_00517"/>
<feature type="domain" description="Aldehyde oxidase/xanthine dehydrogenase a/b hammerhead" evidence="1">
    <location>
        <begin position="213"/>
        <end position="292"/>
    </location>
</feature>
<dbReference type="Pfam" id="PF02738">
    <property type="entry name" value="MoCoBD_1"/>
    <property type="match status" value="1"/>
</dbReference>
<dbReference type="OrthoDB" id="9767994at2"/>
<dbReference type="EC" id="1.3.99.16" evidence="2"/>
<dbReference type="Gene3D" id="3.30.365.10">
    <property type="entry name" value="Aldehyde oxidase/xanthine dehydrogenase, molybdopterin binding domain"/>
    <property type="match status" value="4"/>
</dbReference>
<dbReference type="PANTHER" id="PTHR47495:SF2">
    <property type="entry name" value="ALDEHYDE DEHYDROGENASE"/>
    <property type="match status" value="1"/>
</dbReference>
<keyword evidence="2" id="KW-0560">Oxidoreductase</keyword>
<reference evidence="3" key="1">
    <citation type="journal article" date="2014" name="Stand. Genomic Sci.">
        <title>Genome sequence of the exopolysaccharide-producing Salipiger mucosus type strain (DSM 16094(T)), a moderately halophilic member of the Roseobacter clade.</title>
        <authorList>
            <person name="Riedel T."/>
            <person name="Spring S."/>
            <person name="Fiebig A."/>
            <person name="Petersen J."/>
            <person name="Kyrpides N.C."/>
            <person name="Goker M."/>
            <person name="Klenk H.P."/>
        </authorList>
    </citation>
    <scope>NUCLEOTIDE SEQUENCE [LARGE SCALE GENOMIC DNA]</scope>
    <source>
        <strain evidence="3">DSM 16094</strain>
    </source>
</reference>
<dbReference type="PANTHER" id="PTHR47495">
    <property type="entry name" value="ALDEHYDE DEHYDROGENASE"/>
    <property type="match status" value="1"/>
</dbReference>
<dbReference type="InterPro" id="IPR052516">
    <property type="entry name" value="N-heterocyclic_Hydroxylase"/>
</dbReference>
<dbReference type="InterPro" id="IPR008274">
    <property type="entry name" value="AldOxase/xan_DH_MoCoBD1"/>
</dbReference>
<evidence type="ECO:0000259" key="1">
    <source>
        <dbReference type="SMART" id="SM01008"/>
    </source>
</evidence>
<proteinExistence type="predicted"/>
<name>S9REY9_9RHOB</name>
<dbReference type="PROSITE" id="PS51318">
    <property type="entry name" value="TAT"/>
    <property type="match status" value="1"/>
</dbReference>
<dbReference type="SMART" id="SM01008">
    <property type="entry name" value="Ald_Xan_dh_C"/>
    <property type="match status" value="1"/>
</dbReference>
<dbReference type="InterPro" id="IPR046867">
    <property type="entry name" value="AldOxase/xan_DH_MoCoBD2"/>
</dbReference>
<comment type="caution">
    <text evidence="2">The sequence shown here is derived from an EMBL/GenBank/DDBJ whole genome shotgun (WGS) entry which is preliminary data.</text>
</comment>
<accession>S9REY9</accession>
<dbReference type="Proteomes" id="UP000015347">
    <property type="component" value="Unassembled WGS sequence"/>
</dbReference>
<dbReference type="HOGENOM" id="CLU_013917_1_0_5"/>
<gene>
    <name evidence="2" type="ORF">Salmuc_00517</name>
</gene>